<gene>
    <name evidence="2" type="ORF">ABOM_011403</name>
</gene>
<evidence type="ECO:0000313" key="2">
    <source>
        <dbReference type="EMBL" id="OGM40090.1"/>
    </source>
</evidence>
<comment type="caution">
    <text evidence="2">The sequence shown here is derived from an EMBL/GenBank/DDBJ whole genome shotgun (WGS) entry which is preliminary data.</text>
</comment>
<name>A0A1F7ZKX0_9EURO</name>
<dbReference type="EMBL" id="LYCR01000160">
    <property type="protein sequence ID" value="OGM40090.1"/>
    <property type="molecule type" value="Genomic_DNA"/>
</dbReference>
<dbReference type="OrthoDB" id="4475042at2759"/>
<evidence type="ECO:0000313" key="3">
    <source>
        <dbReference type="Proteomes" id="UP000179179"/>
    </source>
</evidence>
<dbReference type="AlphaFoldDB" id="A0A1F7ZKX0"/>
<feature type="region of interest" description="Disordered" evidence="1">
    <location>
        <begin position="1"/>
        <end position="47"/>
    </location>
</feature>
<protein>
    <submittedName>
        <fullName evidence="2">Uncharacterized protein</fullName>
    </submittedName>
</protein>
<dbReference type="Proteomes" id="UP000179179">
    <property type="component" value="Unassembled WGS sequence"/>
</dbReference>
<dbReference type="STRING" id="109264.A0A1F7ZKX0"/>
<proteinExistence type="predicted"/>
<organism evidence="2 3">
    <name type="scientific">Aspergillus bombycis</name>
    <dbReference type="NCBI Taxonomy" id="109264"/>
    <lineage>
        <taxon>Eukaryota</taxon>
        <taxon>Fungi</taxon>
        <taxon>Dikarya</taxon>
        <taxon>Ascomycota</taxon>
        <taxon>Pezizomycotina</taxon>
        <taxon>Eurotiomycetes</taxon>
        <taxon>Eurotiomycetidae</taxon>
        <taxon>Eurotiales</taxon>
        <taxon>Aspergillaceae</taxon>
        <taxon>Aspergillus</taxon>
    </lineage>
</organism>
<dbReference type="RefSeq" id="XP_022383807.1">
    <property type="nucleotide sequence ID" value="XM_022538531.1"/>
</dbReference>
<reference evidence="2 3" key="1">
    <citation type="journal article" date="2016" name="Genome Biol. Evol.">
        <title>Draft genome sequence of an aflatoxigenic Aspergillus species, A. bombycis.</title>
        <authorList>
            <person name="Moore G.G."/>
            <person name="Mack B.M."/>
            <person name="Beltz S.B."/>
            <person name="Gilbert M.K."/>
        </authorList>
    </citation>
    <scope>NUCLEOTIDE SEQUENCE [LARGE SCALE GENOMIC DNA]</scope>
    <source>
        <strain evidence="3">NRRL 26010</strain>
    </source>
</reference>
<sequence>MSDTESTQTTSTSITSRTSTTHTTTSTKPPQPTTQIFPLAHPPPPKHTLRLTPHLTLQIQQLTPTSRRPIPILEVYQPTRFGKTLGDAPRKLTARDMYIVQSDGYAHLPEDQSQGAVVGVIYMPAKEENRKMAFPGGGVWFPVGEGWEVSVTVRGGYRFMFKGRADGVSRVVEWEKRVAKGRSSSAASEGSEMKGDVRFTLNIAESGLRRPWLATLTKQGLKVGGWDRAQREYLASSLRSENEVEEDAALFTSILTMGVYVAAQEGWLNQYL</sequence>
<evidence type="ECO:0000256" key="1">
    <source>
        <dbReference type="SAM" id="MobiDB-lite"/>
    </source>
</evidence>
<accession>A0A1F7ZKX0</accession>
<feature type="compositionally biased region" description="Low complexity" evidence="1">
    <location>
        <begin position="1"/>
        <end position="28"/>
    </location>
</feature>
<dbReference type="GeneID" id="34454793"/>
<keyword evidence="3" id="KW-1185">Reference proteome</keyword>